<protein>
    <submittedName>
        <fullName evidence="1">Uncharacterized protein</fullName>
    </submittedName>
</protein>
<proteinExistence type="predicted"/>
<evidence type="ECO:0000313" key="1">
    <source>
        <dbReference type="EMBL" id="CAK8673229.1"/>
    </source>
</evidence>
<evidence type="ECO:0000313" key="2">
    <source>
        <dbReference type="Proteomes" id="UP001642483"/>
    </source>
</evidence>
<reference evidence="1 2" key="1">
    <citation type="submission" date="2024-02" db="EMBL/GenBank/DDBJ databases">
        <authorList>
            <person name="Daric V."/>
            <person name="Darras S."/>
        </authorList>
    </citation>
    <scope>NUCLEOTIDE SEQUENCE [LARGE SCALE GENOMIC DNA]</scope>
</reference>
<comment type="caution">
    <text evidence="1">The sequence shown here is derived from an EMBL/GenBank/DDBJ whole genome shotgun (WGS) entry which is preliminary data.</text>
</comment>
<dbReference type="Proteomes" id="UP001642483">
    <property type="component" value="Unassembled WGS sequence"/>
</dbReference>
<accession>A0ABP0F0I9</accession>
<dbReference type="EMBL" id="CAWYQH010000002">
    <property type="protein sequence ID" value="CAK8673229.1"/>
    <property type="molecule type" value="Genomic_DNA"/>
</dbReference>
<keyword evidence="2" id="KW-1185">Reference proteome</keyword>
<organism evidence="1 2">
    <name type="scientific">Clavelina lepadiformis</name>
    <name type="common">Light-bulb sea squirt</name>
    <name type="synonym">Ascidia lepadiformis</name>
    <dbReference type="NCBI Taxonomy" id="159417"/>
    <lineage>
        <taxon>Eukaryota</taxon>
        <taxon>Metazoa</taxon>
        <taxon>Chordata</taxon>
        <taxon>Tunicata</taxon>
        <taxon>Ascidiacea</taxon>
        <taxon>Aplousobranchia</taxon>
        <taxon>Clavelinidae</taxon>
        <taxon>Clavelina</taxon>
    </lineage>
</organism>
<gene>
    <name evidence="1" type="ORF">CVLEPA_LOCUS3040</name>
</gene>
<name>A0ABP0F0I9_CLALP</name>
<sequence length="193" mass="21322">MLKAVVDDKNCTSNADKIPFEVFLTFKKTLCCPLLLKPPKFVSQWSAQNPISFFLSPVRLRTESRNLLSIAAVSPGTDLNCNSFTLTPVSAIASAALVPVVLKKDAKDVMSNRRGFEAEVSRILQLHLTNGKLDPTFSKVLRSLRSQTGNRSPKRISLVFGWLHDTNVLESQPIRQGLAHIGKGTHRLVIPMS</sequence>